<feature type="transmembrane region" description="Helical" evidence="7">
    <location>
        <begin position="161"/>
        <end position="185"/>
    </location>
</feature>
<dbReference type="EMBL" id="JBAWKY010000002">
    <property type="protein sequence ID" value="MEI4462323.1"/>
    <property type="molecule type" value="Genomic_DNA"/>
</dbReference>
<feature type="transmembrane region" description="Helical" evidence="7">
    <location>
        <begin position="276"/>
        <end position="296"/>
    </location>
</feature>
<evidence type="ECO:0000256" key="2">
    <source>
        <dbReference type="ARBA" id="ARBA00022448"/>
    </source>
</evidence>
<gene>
    <name evidence="8" type="ORF">AS033_06820</name>
    <name evidence="9" type="ORF">SZL87_07820</name>
</gene>
<keyword evidence="6 7" id="KW-0472">Membrane</keyword>
<feature type="transmembrane region" description="Helical" evidence="7">
    <location>
        <begin position="88"/>
        <end position="108"/>
    </location>
</feature>
<evidence type="ECO:0000313" key="11">
    <source>
        <dbReference type="Proteomes" id="UP001387110"/>
    </source>
</evidence>
<evidence type="ECO:0000256" key="4">
    <source>
        <dbReference type="ARBA" id="ARBA00022692"/>
    </source>
</evidence>
<evidence type="ECO:0000256" key="5">
    <source>
        <dbReference type="ARBA" id="ARBA00022989"/>
    </source>
</evidence>
<dbReference type="EMBL" id="LNQL01000002">
    <property type="protein sequence ID" value="KSU49084.1"/>
    <property type="molecule type" value="Genomic_DNA"/>
</dbReference>
<dbReference type="Pfam" id="PF01554">
    <property type="entry name" value="MatE"/>
    <property type="match status" value="2"/>
</dbReference>
<dbReference type="InterPro" id="IPR048279">
    <property type="entry name" value="MdtK-like"/>
</dbReference>
<feature type="transmembrane region" description="Helical" evidence="7">
    <location>
        <begin position="54"/>
        <end position="76"/>
    </location>
</feature>
<dbReference type="NCBIfam" id="TIGR00797">
    <property type="entry name" value="matE"/>
    <property type="match status" value="1"/>
</dbReference>
<evidence type="ECO:0000313" key="9">
    <source>
        <dbReference type="EMBL" id="MEI4462323.1"/>
    </source>
</evidence>
<name>A0A0V8GFN9_9BACL</name>
<dbReference type="InterPro" id="IPR047135">
    <property type="entry name" value="YsiQ"/>
</dbReference>
<dbReference type="Proteomes" id="UP000053797">
    <property type="component" value="Unassembled WGS sequence"/>
</dbReference>
<proteinExistence type="predicted"/>
<feature type="transmembrane region" description="Helical" evidence="7">
    <location>
        <begin position="346"/>
        <end position="370"/>
    </location>
</feature>
<evidence type="ECO:0000313" key="10">
    <source>
        <dbReference type="Proteomes" id="UP000053797"/>
    </source>
</evidence>
<dbReference type="PANTHER" id="PTHR42925:SF1">
    <property type="entry name" value="VIRULENCE FACTOR MVIN"/>
    <property type="match status" value="1"/>
</dbReference>
<protein>
    <submittedName>
        <fullName evidence="8">MATE family efflux transporter</fullName>
    </submittedName>
</protein>
<accession>A0A0V8GFN9</accession>
<evidence type="ECO:0000256" key="7">
    <source>
        <dbReference type="SAM" id="Phobius"/>
    </source>
</evidence>
<evidence type="ECO:0000256" key="1">
    <source>
        <dbReference type="ARBA" id="ARBA00004651"/>
    </source>
</evidence>
<keyword evidence="2" id="KW-0813">Transport</keyword>
<dbReference type="OrthoDB" id="9806302at2"/>
<dbReference type="RefSeq" id="WP_058265055.1">
    <property type="nucleotide sequence ID" value="NZ_FMYN01000002.1"/>
</dbReference>
<feature type="transmembrane region" description="Helical" evidence="7">
    <location>
        <begin position="317"/>
        <end position="340"/>
    </location>
</feature>
<dbReference type="CDD" id="cd13134">
    <property type="entry name" value="MATE_like_8"/>
    <property type="match status" value="1"/>
</dbReference>
<feature type="transmembrane region" description="Helical" evidence="7">
    <location>
        <begin position="191"/>
        <end position="211"/>
    </location>
</feature>
<keyword evidence="4 7" id="KW-0812">Transmembrane</keyword>
<reference evidence="8 10" key="1">
    <citation type="journal article" date="2015" name="Int. J. Syst. Evol. Microbiol.">
        <title>Exiguobacterium enclense sp. nov., isolated from sediment.</title>
        <authorList>
            <person name="Dastager S.G."/>
            <person name="Mawlankar R."/>
            <person name="Sonalkar V.V."/>
            <person name="Thorat M.N."/>
            <person name="Mual P."/>
            <person name="Verma A."/>
            <person name="Krishnamurthi S."/>
            <person name="Tang S.K."/>
            <person name="Li W.J."/>
        </authorList>
    </citation>
    <scope>NUCLEOTIDE SEQUENCE [LARGE SCALE GENOMIC DNA]</scope>
    <source>
        <strain evidence="8 10">NIO-1109</strain>
    </source>
</reference>
<feature type="transmembrane region" description="Helical" evidence="7">
    <location>
        <begin position="12"/>
        <end position="34"/>
    </location>
</feature>
<evidence type="ECO:0000256" key="3">
    <source>
        <dbReference type="ARBA" id="ARBA00022475"/>
    </source>
</evidence>
<dbReference type="GO" id="GO:0015297">
    <property type="term" value="F:antiporter activity"/>
    <property type="evidence" value="ECO:0007669"/>
    <property type="project" value="InterPro"/>
</dbReference>
<keyword evidence="5 7" id="KW-1133">Transmembrane helix</keyword>
<dbReference type="PANTHER" id="PTHR42925">
    <property type="entry name" value="MULTIDRUG AND TOXIN EFFLUX PROTEIN MATE FAMILY"/>
    <property type="match status" value="1"/>
</dbReference>
<feature type="transmembrane region" description="Helical" evidence="7">
    <location>
        <begin position="382"/>
        <end position="402"/>
    </location>
</feature>
<keyword evidence="3" id="KW-1003">Cell membrane</keyword>
<organism evidence="8 10">
    <name type="scientific">Exiguobacterium indicum</name>
    <dbReference type="NCBI Taxonomy" id="296995"/>
    <lineage>
        <taxon>Bacteria</taxon>
        <taxon>Bacillati</taxon>
        <taxon>Bacillota</taxon>
        <taxon>Bacilli</taxon>
        <taxon>Bacillales</taxon>
        <taxon>Bacillales Family XII. Incertae Sedis</taxon>
        <taxon>Exiguobacterium</taxon>
    </lineage>
</organism>
<dbReference type="AlphaFoldDB" id="A0A0V8GFN9"/>
<dbReference type="Proteomes" id="UP001387110">
    <property type="component" value="Unassembled WGS sequence"/>
</dbReference>
<evidence type="ECO:0000313" key="8">
    <source>
        <dbReference type="EMBL" id="KSU49084.1"/>
    </source>
</evidence>
<evidence type="ECO:0000256" key="6">
    <source>
        <dbReference type="ARBA" id="ARBA00023136"/>
    </source>
</evidence>
<dbReference type="GO" id="GO:0042910">
    <property type="term" value="F:xenobiotic transmembrane transporter activity"/>
    <property type="evidence" value="ECO:0007669"/>
    <property type="project" value="InterPro"/>
</dbReference>
<dbReference type="InterPro" id="IPR002528">
    <property type="entry name" value="MATE_fam"/>
</dbReference>
<dbReference type="GO" id="GO:0005886">
    <property type="term" value="C:plasma membrane"/>
    <property type="evidence" value="ECO:0007669"/>
    <property type="project" value="UniProtKB-SubCell"/>
</dbReference>
<feature type="transmembrane region" description="Helical" evidence="7">
    <location>
        <begin position="128"/>
        <end position="149"/>
    </location>
</feature>
<comment type="subcellular location">
    <subcellularLocation>
        <location evidence="1">Cell membrane</location>
        <topology evidence="1">Multi-pass membrane protein</topology>
    </subcellularLocation>
</comment>
<keyword evidence="11" id="KW-1185">Reference proteome</keyword>
<reference evidence="9 11" key="2">
    <citation type="submission" date="2023-12" db="EMBL/GenBank/DDBJ databases">
        <authorList>
            <person name="Easwaran N."/>
            <person name="Lazarus H.P.S."/>
        </authorList>
    </citation>
    <scope>NUCLEOTIDE SEQUENCE [LARGE SCALE GENOMIC DNA]</scope>
    <source>
        <strain evidence="9 11">VIT-2023</strain>
    </source>
</reference>
<sequence length="460" mass="50060">MKTVKQPSLFHITWPLFIEIALHMSLGIIATLILSYYSDSAAAAVGVSNQILNIFIILFNITSVGATIIIGQYLGARKTQNARQTARSAFAINLYTGLIVSLTVVLFGRQLLGFFSLEGETLVYGETFIKIVGLFLFLEAISLTLGAILRSHGFTKNAMYVTLLMNFVSAFGNVIAVLGLFGIPVLGVAGVAWSIVIARTIAVLVLFFVVYRKLSLRFTVKDLIHFNREDVKRIMNIGIPSAGEGISYQFSQLIITGFIATIGEAALSARVYVSNITMLCFLFTLAIAQGTQLLVARQVGAQQFEQAYGRAVKTLKIAVFASFISAVALASFGSSILSVFTSSPEIIAIGIPLLWASVILEPGRAMNIVLMGTLKSAGDVRFPVAIGILSMWGIAVVLSYTLGLGFGLGLLGIWIAFSADEWFRGIFAMKRWHGRKWVQYSLVKGETHEQNERREASEAV</sequence>
<dbReference type="PIRSF" id="PIRSF006603">
    <property type="entry name" value="DinF"/>
    <property type="match status" value="1"/>
</dbReference>
<comment type="caution">
    <text evidence="8">The sequence shown here is derived from an EMBL/GenBank/DDBJ whole genome shotgun (WGS) entry which is preliminary data.</text>
</comment>